<evidence type="ECO:0000313" key="3">
    <source>
        <dbReference type="EMBL" id="KAK6762901.1"/>
    </source>
</evidence>
<comment type="caution">
    <text evidence="3">The sequence shown here is derived from an EMBL/GenBank/DDBJ whole genome shotgun (WGS) entry which is preliminary data.</text>
</comment>
<evidence type="ECO:0000256" key="1">
    <source>
        <dbReference type="SAM" id="MobiDB-lite"/>
    </source>
</evidence>
<proteinExistence type="predicted"/>
<keyword evidence="2" id="KW-0812">Transmembrane</keyword>
<evidence type="ECO:0008006" key="5">
    <source>
        <dbReference type="Google" id="ProtNLM"/>
    </source>
</evidence>
<feature type="region of interest" description="Disordered" evidence="1">
    <location>
        <begin position="233"/>
        <end position="260"/>
    </location>
</feature>
<organism evidence="3 4">
    <name type="scientific">Necator americanus</name>
    <name type="common">Human hookworm</name>
    <dbReference type="NCBI Taxonomy" id="51031"/>
    <lineage>
        <taxon>Eukaryota</taxon>
        <taxon>Metazoa</taxon>
        <taxon>Ecdysozoa</taxon>
        <taxon>Nematoda</taxon>
        <taxon>Chromadorea</taxon>
        <taxon>Rhabditida</taxon>
        <taxon>Rhabditina</taxon>
        <taxon>Rhabditomorpha</taxon>
        <taxon>Strongyloidea</taxon>
        <taxon>Ancylostomatidae</taxon>
        <taxon>Bunostominae</taxon>
        <taxon>Necator</taxon>
    </lineage>
</organism>
<name>A0ABR1EM01_NECAM</name>
<feature type="transmembrane region" description="Helical" evidence="2">
    <location>
        <begin position="112"/>
        <end position="132"/>
    </location>
</feature>
<evidence type="ECO:0000313" key="4">
    <source>
        <dbReference type="Proteomes" id="UP001303046"/>
    </source>
</evidence>
<dbReference type="Proteomes" id="UP001303046">
    <property type="component" value="Unassembled WGS sequence"/>
</dbReference>
<keyword evidence="2" id="KW-1133">Transmembrane helix</keyword>
<feature type="transmembrane region" description="Helical" evidence="2">
    <location>
        <begin position="76"/>
        <end position="100"/>
    </location>
</feature>
<sequence>MGFNVSFQALAGLDAFCGERFWDNSIWRRSYPTLTRCFRHTALVWIPCLFIFFISPILTAQITYGGGMTLPWTRRLVVKLVLAVLLACDSLFLLIASFIQAATDRIPFAVDIVYPLMLFLAMILHIAFMFGFRRCGKLTSGGLFMSWLLFTICGLPEMIYWLHVSWNLEDYCDLTFSQWFTHILWWPICLTELIFHCFADSPPLPWKAINEEKVSDWSRQLFERIDVDYRTSIDEDTDSTNPSTVSGNSSSPVSLTTFIE</sequence>
<accession>A0ABR1EM01</accession>
<feature type="compositionally biased region" description="Low complexity" evidence="1">
    <location>
        <begin position="239"/>
        <end position="254"/>
    </location>
</feature>
<keyword evidence="2" id="KW-0472">Membrane</keyword>
<keyword evidence="4" id="KW-1185">Reference proteome</keyword>
<reference evidence="3 4" key="1">
    <citation type="submission" date="2023-08" db="EMBL/GenBank/DDBJ databases">
        <title>A Necator americanus chromosomal reference genome.</title>
        <authorList>
            <person name="Ilik V."/>
            <person name="Petrzelkova K.J."/>
            <person name="Pardy F."/>
            <person name="Fuh T."/>
            <person name="Niatou-Singa F.S."/>
            <person name="Gouil Q."/>
            <person name="Baker L."/>
            <person name="Ritchie M.E."/>
            <person name="Jex A.R."/>
            <person name="Gazzola D."/>
            <person name="Li H."/>
            <person name="Toshio Fujiwara R."/>
            <person name="Zhan B."/>
            <person name="Aroian R.V."/>
            <person name="Pafco B."/>
            <person name="Schwarz E.M."/>
        </authorList>
    </citation>
    <scope>NUCLEOTIDE SEQUENCE [LARGE SCALE GENOMIC DNA]</scope>
    <source>
        <strain evidence="3 4">Aroian</strain>
        <tissue evidence="3">Whole animal</tissue>
    </source>
</reference>
<gene>
    <name evidence="3" type="primary">Necator_chrX.g23725</name>
    <name evidence="3" type="ORF">RB195_023561</name>
</gene>
<protein>
    <recommendedName>
        <fullName evidence="5">Transmembrane protein</fullName>
    </recommendedName>
</protein>
<evidence type="ECO:0000256" key="2">
    <source>
        <dbReference type="SAM" id="Phobius"/>
    </source>
</evidence>
<feature type="transmembrane region" description="Helical" evidence="2">
    <location>
        <begin position="42"/>
        <end position="64"/>
    </location>
</feature>
<dbReference type="EMBL" id="JAVFWL010000006">
    <property type="protein sequence ID" value="KAK6762901.1"/>
    <property type="molecule type" value="Genomic_DNA"/>
</dbReference>
<feature type="transmembrane region" description="Helical" evidence="2">
    <location>
        <begin position="144"/>
        <end position="163"/>
    </location>
</feature>